<dbReference type="GO" id="GO:0030123">
    <property type="term" value="C:AP-3 adaptor complex"/>
    <property type="evidence" value="ECO:0007669"/>
    <property type="project" value="InterPro"/>
</dbReference>
<dbReference type="Gene3D" id="1.25.10.10">
    <property type="entry name" value="Leucine-rich Repeat Variant"/>
    <property type="match status" value="1"/>
</dbReference>
<evidence type="ECO:0000256" key="4">
    <source>
        <dbReference type="ARBA" id="ARBA00022737"/>
    </source>
</evidence>
<dbReference type="PANTHER" id="PTHR22781">
    <property type="entry name" value="DELTA ADAPTIN-RELATED"/>
    <property type="match status" value="1"/>
</dbReference>
<evidence type="ECO:0000256" key="6">
    <source>
        <dbReference type="ARBA" id="ARBA00023136"/>
    </source>
</evidence>
<sequence length="962" mass="106890">MASPSLMDHLFQRTLDDVIKGLRHQQTLESAFIAKVVEDVRREIKSTELPTKSIALQKLTYLNSIHFVDMTWAAFHAIECISSPNFAHKKIGYLAISQSFHESTPVILLITNQLRKDLKSSNEFEVSLALECLSTIGTVDLCRDLTPEVFTLMSSSKVFVGKKAVGVVLRVFGKYPDAVRVCFKRLVESLESSDPQIVSAVVGVFCELASKDPKSYLPLAPEFYKILVDSRNNWVVIKVLKIFSRLAPLEPRLAKRIVEPICDHLRRSGAKSLMLECIMTVLNSLTEYESAVKLAASKIHEFLVDDDLNLKYLGLHALSIAATKQLWVVLENKEVVIKSLSDIDPNVKIASLRLVMAMVSESNVAEICRVLINYALKSDPMFCNEILGSILSTCCRNVYEMIVDFEWYVSLLGEMARVPHCQRGGEIENQLIDIGMRVKDVRPELVRVGRDLLIDPALLGNPYLHRMLCAAAWICGEYVEFSKNPIELIESLIQPRSVLLPSPIRAVYLQSVFKVLVYCLHSYLIQSQNVTCDLSLKVPDVSSIGVETSVSASLKATVDCEQDNLRNSNQSYEDLSILDDGEGDSSVSALLGEKSLTHESVINLLNLIESALGPLSGSFDVEIKERARNVLGFVDLTKQELGDLHIRKPNVNRKELTASAIVELVHEAFSKELGPISVSSQERVPVPVGLILNENLAELDEICGDVQLPSTSSSSLVSPYLGETAGFSTLQSKQDPELSNEAASLLAEHRKRHGLYYLSSEKKEVQTCDYPPANDLNSSTNANDDTQDLVKLTDQSFVLKRKPNHAKPRPVVVKLDEGDVVPLSGKKVESEDDFLSGAVREILLGSEAIPATSTIKPSDKLPSRKKGKEKVNVNLHESKENSAEGEKPDDENPSLKRRNHRSHGKERSRKSSGKKNADEKQGNEDKEKKKSRHHHSRHKAQPRADMPLNVDAQTGIIPDFLL</sequence>
<dbReference type="GO" id="GO:0006896">
    <property type="term" value="P:Golgi to vacuole transport"/>
    <property type="evidence" value="ECO:0007669"/>
    <property type="project" value="TreeGrafter"/>
</dbReference>
<dbReference type="EMBL" id="JAIWQS010000002">
    <property type="protein sequence ID" value="KAJ8773118.1"/>
    <property type="molecule type" value="Genomic_DNA"/>
</dbReference>
<dbReference type="InterPro" id="IPR017105">
    <property type="entry name" value="AP3_complex_dsu"/>
</dbReference>
<keyword evidence="4" id="KW-0677">Repeat</keyword>
<dbReference type="InterPro" id="IPR016024">
    <property type="entry name" value="ARM-type_fold"/>
</dbReference>
<evidence type="ECO:0000256" key="2">
    <source>
        <dbReference type="ARBA" id="ARBA00006613"/>
    </source>
</evidence>
<dbReference type="Pfam" id="PF01602">
    <property type="entry name" value="Adaptin_N"/>
    <property type="match status" value="1"/>
</dbReference>
<dbReference type="GO" id="GO:0005794">
    <property type="term" value="C:Golgi apparatus"/>
    <property type="evidence" value="ECO:0007669"/>
    <property type="project" value="UniProtKB-SubCell"/>
</dbReference>
<gene>
    <name evidence="10" type="ORF">K2173_028295</name>
</gene>
<organism evidence="10 11">
    <name type="scientific">Erythroxylum novogranatense</name>
    <dbReference type="NCBI Taxonomy" id="1862640"/>
    <lineage>
        <taxon>Eukaryota</taxon>
        <taxon>Viridiplantae</taxon>
        <taxon>Streptophyta</taxon>
        <taxon>Embryophyta</taxon>
        <taxon>Tracheophyta</taxon>
        <taxon>Spermatophyta</taxon>
        <taxon>Magnoliopsida</taxon>
        <taxon>eudicotyledons</taxon>
        <taxon>Gunneridae</taxon>
        <taxon>Pentapetalae</taxon>
        <taxon>rosids</taxon>
        <taxon>fabids</taxon>
        <taxon>Malpighiales</taxon>
        <taxon>Erythroxylaceae</taxon>
        <taxon>Erythroxylum</taxon>
    </lineage>
</organism>
<feature type="compositionally biased region" description="Basic residues" evidence="8">
    <location>
        <begin position="895"/>
        <end position="913"/>
    </location>
</feature>
<dbReference type="AlphaFoldDB" id="A0AAV8U5E3"/>
<keyword evidence="6" id="KW-0472">Membrane</keyword>
<dbReference type="GO" id="GO:0010008">
    <property type="term" value="C:endosome membrane"/>
    <property type="evidence" value="ECO:0007669"/>
    <property type="project" value="TreeGrafter"/>
</dbReference>
<comment type="subunit">
    <text evidence="7">Adaptor protein complex 3 (AP-3) is a heterotetramer.</text>
</comment>
<evidence type="ECO:0000256" key="7">
    <source>
        <dbReference type="PIRNR" id="PIRNR037092"/>
    </source>
</evidence>
<evidence type="ECO:0000313" key="10">
    <source>
        <dbReference type="EMBL" id="KAJ8773118.1"/>
    </source>
</evidence>
<feature type="compositionally biased region" description="Basic and acidic residues" evidence="8">
    <location>
        <begin position="876"/>
        <end position="886"/>
    </location>
</feature>
<dbReference type="InterPro" id="IPR011989">
    <property type="entry name" value="ARM-like"/>
</dbReference>
<dbReference type="Proteomes" id="UP001159364">
    <property type="component" value="Linkage Group LG02"/>
</dbReference>
<name>A0AAV8U5E3_9ROSI</name>
<comment type="caution">
    <text evidence="10">The sequence shown here is derived from an EMBL/GenBank/DDBJ whole genome shotgun (WGS) entry which is preliminary data.</text>
</comment>
<keyword evidence="7" id="KW-0333">Golgi apparatus</keyword>
<dbReference type="GO" id="GO:0006623">
    <property type="term" value="P:protein targeting to vacuole"/>
    <property type="evidence" value="ECO:0007669"/>
    <property type="project" value="TreeGrafter"/>
</dbReference>
<evidence type="ECO:0000256" key="8">
    <source>
        <dbReference type="SAM" id="MobiDB-lite"/>
    </source>
</evidence>
<feature type="domain" description="Clathrin/coatomer adaptor adaptin-like N-terminal" evidence="9">
    <location>
        <begin position="38"/>
        <end position="511"/>
    </location>
</feature>
<evidence type="ECO:0000313" key="11">
    <source>
        <dbReference type="Proteomes" id="UP001159364"/>
    </source>
</evidence>
<feature type="compositionally biased region" description="Basic and acidic residues" evidence="8">
    <location>
        <begin position="915"/>
        <end position="928"/>
    </location>
</feature>
<dbReference type="SUPFAM" id="SSF48371">
    <property type="entry name" value="ARM repeat"/>
    <property type="match status" value="1"/>
</dbReference>
<comment type="subcellular location">
    <subcellularLocation>
        <location evidence="1">Endomembrane system</location>
    </subcellularLocation>
    <subcellularLocation>
        <location evidence="7">Golgi apparatus</location>
    </subcellularLocation>
</comment>
<dbReference type="InterPro" id="IPR002553">
    <property type="entry name" value="Clathrin/coatomer_adapt-like_N"/>
</dbReference>
<comment type="similarity">
    <text evidence="2 7">Belongs to the adaptor complexes large subunit family.</text>
</comment>
<protein>
    <recommendedName>
        <fullName evidence="7">AP-3 complex subunit delta</fullName>
    </recommendedName>
</protein>
<evidence type="ECO:0000256" key="1">
    <source>
        <dbReference type="ARBA" id="ARBA00004308"/>
    </source>
</evidence>
<comment type="function">
    <text evidence="7">Part of the AP-3 complex, an adaptor-related complex which seems to be clathrin-associated. The complex is associated with the Golgi region as well as more peripheral structures. It facilitates the budding of vesicles from the Golgi membrane and may be directly involved in trafficking to the vacuole. It also function in maintaining the identity of lytic vacuoles and in regulating the transition between storage and lytic vacuoles.</text>
</comment>
<reference evidence="10 11" key="1">
    <citation type="submission" date="2021-09" db="EMBL/GenBank/DDBJ databases">
        <title>Genomic insights and catalytic innovation underlie evolution of tropane alkaloids biosynthesis.</title>
        <authorList>
            <person name="Wang Y.-J."/>
            <person name="Tian T."/>
            <person name="Huang J.-P."/>
            <person name="Huang S.-X."/>
        </authorList>
    </citation>
    <scope>NUCLEOTIDE SEQUENCE [LARGE SCALE GENOMIC DNA]</scope>
    <source>
        <strain evidence="10">KIB-2018</strain>
        <tissue evidence="10">Leaf</tissue>
    </source>
</reference>
<keyword evidence="11" id="KW-1185">Reference proteome</keyword>
<proteinExistence type="inferred from homology"/>
<keyword evidence="3 7" id="KW-0813">Transport</keyword>
<dbReference type="PANTHER" id="PTHR22781:SF12">
    <property type="entry name" value="AP-3 COMPLEX SUBUNIT DELTA-1"/>
    <property type="match status" value="1"/>
</dbReference>
<dbReference type="PIRSF" id="PIRSF037092">
    <property type="entry name" value="AP3_complex_delta"/>
    <property type="match status" value="1"/>
</dbReference>
<evidence type="ECO:0000256" key="5">
    <source>
        <dbReference type="ARBA" id="ARBA00022927"/>
    </source>
</evidence>
<evidence type="ECO:0000256" key="3">
    <source>
        <dbReference type="ARBA" id="ARBA00022448"/>
    </source>
</evidence>
<keyword evidence="5 7" id="KW-0653">Protein transport</keyword>
<evidence type="ECO:0000259" key="9">
    <source>
        <dbReference type="Pfam" id="PF01602"/>
    </source>
</evidence>
<feature type="compositionally biased region" description="Basic residues" evidence="8">
    <location>
        <begin position="929"/>
        <end position="941"/>
    </location>
</feature>
<feature type="region of interest" description="Disordered" evidence="8">
    <location>
        <begin position="853"/>
        <end position="962"/>
    </location>
</feature>
<accession>A0AAV8U5E3</accession>